<comment type="catalytic activity">
    <reaction evidence="14 15 17">
        <text>guanosine(37) in tRNA + S-adenosyl-L-methionine = N(1)-methylguanosine(37) in tRNA + S-adenosyl-L-homocysteine + H(+)</text>
        <dbReference type="Rhea" id="RHEA:36899"/>
        <dbReference type="Rhea" id="RHEA-COMP:10145"/>
        <dbReference type="Rhea" id="RHEA-COMP:10147"/>
        <dbReference type="ChEBI" id="CHEBI:15378"/>
        <dbReference type="ChEBI" id="CHEBI:57856"/>
        <dbReference type="ChEBI" id="CHEBI:59789"/>
        <dbReference type="ChEBI" id="CHEBI:73542"/>
        <dbReference type="ChEBI" id="CHEBI:74269"/>
        <dbReference type="EC" id="2.1.1.228"/>
    </reaction>
</comment>
<dbReference type="EC" id="2.1.1.228" evidence="5 15"/>
<dbReference type="CDD" id="cd18080">
    <property type="entry name" value="TrmD-like"/>
    <property type="match status" value="1"/>
</dbReference>
<dbReference type="GO" id="GO:0005829">
    <property type="term" value="C:cytosol"/>
    <property type="evidence" value="ECO:0007669"/>
    <property type="project" value="TreeGrafter"/>
</dbReference>
<evidence type="ECO:0000256" key="13">
    <source>
        <dbReference type="ARBA" id="ARBA00033392"/>
    </source>
</evidence>
<dbReference type="InterPro" id="IPR002649">
    <property type="entry name" value="tRNA_m1G_MeTrfase_TrmD"/>
</dbReference>
<keyword evidence="11 15" id="KW-0819">tRNA processing</keyword>
<dbReference type="GO" id="GO:0002939">
    <property type="term" value="P:tRNA N1-guanine methylation"/>
    <property type="evidence" value="ECO:0007669"/>
    <property type="project" value="TreeGrafter"/>
</dbReference>
<dbReference type="SUPFAM" id="SSF75217">
    <property type="entry name" value="alpha/beta knot"/>
    <property type="match status" value="1"/>
</dbReference>
<feature type="domain" description="tRNA methyltransferase TRMD/TRM10-type" evidence="18">
    <location>
        <begin position="1"/>
        <end position="224"/>
    </location>
</feature>
<keyword evidence="9 15" id="KW-0808">Transferase</keyword>
<dbReference type="FunFam" id="1.10.1270.20:FF:000001">
    <property type="entry name" value="tRNA (guanine-N(1)-)-methyltransferase"/>
    <property type="match status" value="1"/>
</dbReference>
<evidence type="ECO:0000256" key="15">
    <source>
        <dbReference type="HAMAP-Rule" id="MF_00605"/>
    </source>
</evidence>
<comment type="subunit">
    <text evidence="4 15 17">Homodimer.</text>
</comment>
<dbReference type="AlphaFoldDB" id="A0A1L3GSF3"/>
<keyword evidence="7 15" id="KW-0963">Cytoplasm</keyword>
<dbReference type="EMBL" id="CP015519">
    <property type="protein sequence ID" value="APG28852.1"/>
    <property type="molecule type" value="Genomic_DNA"/>
</dbReference>
<evidence type="ECO:0000256" key="2">
    <source>
        <dbReference type="ARBA" id="ARBA00004496"/>
    </source>
</evidence>
<proteinExistence type="inferred from homology"/>
<name>A0A1L3GSF3_9BACT</name>
<evidence type="ECO:0000256" key="7">
    <source>
        <dbReference type="ARBA" id="ARBA00022490"/>
    </source>
</evidence>
<evidence type="ECO:0000256" key="17">
    <source>
        <dbReference type="RuleBase" id="RU003464"/>
    </source>
</evidence>
<evidence type="ECO:0000256" key="12">
    <source>
        <dbReference type="ARBA" id="ARBA00029736"/>
    </source>
</evidence>
<dbReference type="HAMAP" id="MF_00605">
    <property type="entry name" value="TrmD"/>
    <property type="match status" value="1"/>
</dbReference>
<feature type="binding site" evidence="15 16">
    <location>
        <begin position="131"/>
        <end position="136"/>
    </location>
    <ligand>
        <name>S-adenosyl-L-methionine</name>
        <dbReference type="ChEBI" id="CHEBI:59789"/>
    </ligand>
</feature>
<dbReference type="FunFam" id="3.40.1280.10:FF:000001">
    <property type="entry name" value="tRNA (guanine-N(1)-)-methyltransferase"/>
    <property type="match status" value="1"/>
</dbReference>
<evidence type="ECO:0000313" key="20">
    <source>
        <dbReference type="Proteomes" id="UP000182517"/>
    </source>
</evidence>
<evidence type="ECO:0000256" key="11">
    <source>
        <dbReference type="ARBA" id="ARBA00022694"/>
    </source>
</evidence>
<dbReference type="InterPro" id="IPR029028">
    <property type="entry name" value="Alpha/beta_knot_MTases"/>
</dbReference>
<dbReference type="Proteomes" id="UP000182517">
    <property type="component" value="Chromosome"/>
</dbReference>
<dbReference type="Pfam" id="PF01746">
    <property type="entry name" value="tRNA_m1G_MT"/>
    <property type="match status" value="1"/>
</dbReference>
<dbReference type="Gene3D" id="1.10.1270.20">
    <property type="entry name" value="tRNA(m1g37)methyltransferase, domain 2"/>
    <property type="match status" value="1"/>
</dbReference>
<dbReference type="NCBIfam" id="NF000648">
    <property type="entry name" value="PRK00026.1"/>
    <property type="match status" value="1"/>
</dbReference>
<dbReference type="PIRSF" id="PIRSF000386">
    <property type="entry name" value="tRNA_mtase"/>
    <property type="match status" value="1"/>
</dbReference>
<dbReference type="GO" id="GO:0052906">
    <property type="term" value="F:tRNA (guanine(37)-N1)-methyltransferase activity"/>
    <property type="evidence" value="ECO:0007669"/>
    <property type="project" value="UniProtKB-UniRule"/>
</dbReference>
<dbReference type="KEGG" id="pef:A7E78_14040"/>
<evidence type="ECO:0000256" key="10">
    <source>
        <dbReference type="ARBA" id="ARBA00022691"/>
    </source>
</evidence>
<feature type="binding site" evidence="15 16">
    <location>
        <position position="112"/>
    </location>
    <ligand>
        <name>S-adenosyl-L-methionine</name>
        <dbReference type="ChEBI" id="CHEBI:59789"/>
    </ligand>
</feature>
<evidence type="ECO:0000256" key="16">
    <source>
        <dbReference type="PIRSR" id="PIRSR000386-1"/>
    </source>
</evidence>
<evidence type="ECO:0000259" key="18">
    <source>
        <dbReference type="Pfam" id="PF01746"/>
    </source>
</evidence>
<keyword evidence="8 15" id="KW-0489">Methyltransferase</keyword>
<dbReference type="InterPro" id="IPR023148">
    <property type="entry name" value="tRNA_m1G_MeTrfase_C_sf"/>
</dbReference>
<protein>
    <recommendedName>
        <fullName evidence="6 15">tRNA (guanine-N(1)-)-methyltransferase</fullName>
        <ecNumber evidence="5 15">2.1.1.228</ecNumber>
    </recommendedName>
    <alternativeName>
        <fullName evidence="12 15">M1G-methyltransferase</fullName>
    </alternativeName>
    <alternativeName>
        <fullName evidence="13 15">tRNA [GM37] methyltransferase</fullName>
    </alternativeName>
</protein>
<dbReference type="InterPro" id="IPR016009">
    <property type="entry name" value="tRNA_MeTrfase_TRMD/TRM10"/>
</dbReference>
<reference evidence="19 20" key="1">
    <citation type="journal article" date="2017" name="Genome Announc.">
        <title>Complete Genome Sequences of Two Acetylene-Fermenting Pelobacter acetylenicus Strains.</title>
        <authorList>
            <person name="Sutton J.M."/>
            <person name="Baesman S.M."/>
            <person name="Fierst J.L."/>
            <person name="Poret-Peterson A.T."/>
            <person name="Oremland R.S."/>
            <person name="Dunlap D.S."/>
            <person name="Akob D.M."/>
        </authorList>
    </citation>
    <scope>NUCLEOTIDE SEQUENCE [LARGE SCALE GENOMIC DNA]</scope>
    <source>
        <strain evidence="19 20">SFB93</strain>
    </source>
</reference>
<dbReference type="InterPro" id="IPR029026">
    <property type="entry name" value="tRNA_m1G_MTases_N"/>
</dbReference>
<gene>
    <name evidence="15" type="primary">trmD</name>
    <name evidence="19" type="ORF">A7E78_14040</name>
</gene>
<keyword evidence="10 15" id="KW-0949">S-adenosyl-L-methionine</keyword>
<dbReference type="STRING" id="1842532.A7E78_14040"/>
<organism evidence="19 20">
    <name type="scientific">Syntrophotalea acetylenivorans</name>
    <dbReference type="NCBI Taxonomy" id="1842532"/>
    <lineage>
        <taxon>Bacteria</taxon>
        <taxon>Pseudomonadati</taxon>
        <taxon>Thermodesulfobacteriota</taxon>
        <taxon>Desulfuromonadia</taxon>
        <taxon>Desulfuromonadales</taxon>
        <taxon>Syntrophotaleaceae</taxon>
        <taxon>Syntrophotalea</taxon>
    </lineage>
</organism>
<evidence type="ECO:0000256" key="4">
    <source>
        <dbReference type="ARBA" id="ARBA00011738"/>
    </source>
</evidence>
<dbReference type="PANTHER" id="PTHR46417">
    <property type="entry name" value="TRNA (GUANINE-N(1)-)-METHYLTRANSFERASE"/>
    <property type="match status" value="1"/>
</dbReference>
<sequence length="247" mass="27568">MIFELLTLFPALCDSPFADSILGKAVDKGLIDISAHNLRDWAEGRHKITDDTPYGGGDGMVLKPEPVAKALDDLRSSGPRPRVLLMTPQGVPFRQHHAQQLAKEERLVFVCGRYEGFDERIRTLVDDEFSIGDFVLTGGELAAMVMIDAVARLVPGVLGSSGSAVSDSHADGLLEHPHYTRPATFRDMAVPDVLLSGNHGAIERWRRREQLRRTLQRRPDLLEKAVLSEQDQRWLEELRQELKSGVK</sequence>
<evidence type="ECO:0000256" key="14">
    <source>
        <dbReference type="ARBA" id="ARBA00047783"/>
    </source>
</evidence>
<comment type="function">
    <text evidence="1 15 17">Specifically methylates guanosine-37 in various tRNAs.</text>
</comment>
<evidence type="ECO:0000256" key="9">
    <source>
        <dbReference type="ARBA" id="ARBA00022679"/>
    </source>
</evidence>
<keyword evidence="20" id="KW-1185">Reference proteome</keyword>
<comment type="similarity">
    <text evidence="3 15 17">Belongs to the RNA methyltransferase TrmD family.</text>
</comment>
<evidence type="ECO:0000313" key="19">
    <source>
        <dbReference type="EMBL" id="APG28852.1"/>
    </source>
</evidence>
<evidence type="ECO:0000256" key="8">
    <source>
        <dbReference type="ARBA" id="ARBA00022603"/>
    </source>
</evidence>
<evidence type="ECO:0000256" key="5">
    <source>
        <dbReference type="ARBA" id="ARBA00012807"/>
    </source>
</evidence>
<dbReference type="NCBIfam" id="TIGR00088">
    <property type="entry name" value="trmD"/>
    <property type="match status" value="1"/>
</dbReference>
<evidence type="ECO:0000256" key="6">
    <source>
        <dbReference type="ARBA" id="ARBA00014679"/>
    </source>
</evidence>
<evidence type="ECO:0000256" key="1">
    <source>
        <dbReference type="ARBA" id="ARBA00002634"/>
    </source>
</evidence>
<accession>A0A1L3GSF3</accession>
<dbReference type="Gene3D" id="3.40.1280.10">
    <property type="match status" value="1"/>
</dbReference>
<evidence type="ECO:0000256" key="3">
    <source>
        <dbReference type="ARBA" id="ARBA00007630"/>
    </source>
</evidence>
<dbReference type="RefSeq" id="WP_072284876.1">
    <property type="nucleotide sequence ID" value="NZ_CP015519.1"/>
</dbReference>
<dbReference type="OrthoDB" id="9807416at2"/>
<dbReference type="PANTHER" id="PTHR46417:SF1">
    <property type="entry name" value="TRNA (GUANINE-N(1)-)-METHYLTRANSFERASE"/>
    <property type="match status" value="1"/>
</dbReference>
<comment type="subcellular location">
    <subcellularLocation>
        <location evidence="2 15 17">Cytoplasm</location>
    </subcellularLocation>
</comment>